<name>A0A511D8D7_9PSEU</name>
<dbReference type="PANTHER" id="PTHR46847:SF1">
    <property type="entry name" value="D-ALLOSE-BINDING PERIPLASMIC PROTEIN-RELATED"/>
    <property type="match status" value="1"/>
</dbReference>
<feature type="domain" description="Periplasmic binding protein" evidence="5">
    <location>
        <begin position="81"/>
        <end position="345"/>
    </location>
</feature>
<dbReference type="OrthoDB" id="3614783at2"/>
<dbReference type="AlphaFoldDB" id="A0A511D8D7"/>
<accession>A0A511D8D7</accession>
<keyword evidence="7" id="KW-1185">Reference proteome</keyword>
<evidence type="ECO:0000256" key="4">
    <source>
        <dbReference type="SAM" id="SignalP"/>
    </source>
</evidence>
<proteinExistence type="inferred from homology"/>
<dbReference type="PROSITE" id="PS51257">
    <property type="entry name" value="PROKAR_LIPOPROTEIN"/>
    <property type="match status" value="1"/>
</dbReference>
<protein>
    <submittedName>
        <fullName evidence="6">Sugar ABC transporter substrate-binding protein</fullName>
    </submittedName>
</protein>
<evidence type="ECO:0000313" key="7">
    <source>
        <dbReference type="Proteomes" id="UP000321685"/>
    </source>
</evidence>
<reference evidence="6 7" key="1">
    <citation type="submission" date="2019-07" db="EMBL/GenBank/DDBJ databases">
        <title>Whole genome shotgun sequence of Pseudonocardia sulfidoxydans NBRC 16205.</title>
        <authorList>
            <person name="Hosoyama A."/>
            <person name="Uohara A."/>
            <person name="Ohji S."/>
            <person name="Ichikawa N."/>
        </authorList>
    </citation>
    <scope>NUCLEOTIDE SEQUENCE [LARGE SCALE GENOMIC DNA]</scope>
    <source>
        <strain evidence="6 7">NBRC 16205</strain>
    </source>
</reference>
<feature type="chain" id="PRO_5022078307" evidence="4">
    <location>
        <begin position="24"/>
        <end position="392"/>
    </location>
</feature>
<comment type="subcellular location">
    <subcellularLocation>
        <location evidence="1">Cell envelope</location>
    </subcellularLocation>
</comment>
<sequence length="392" mass="40635">MYTRRARRWVAGAIAAVAVVALAACSKGGSTSTSTDTNASAAAVPQAVTDLIAKYSGPSTFTAPGPPIDVTPLKGKKIFDIPSVPNPFVQSISASMKEAAEKAGMTYTKFDNQAQVSQWVQGINQAIASKQDIIVLNGAPDPRALGPQLQAAKAAGIPVIVMHFHDNDMPAVPTCEGCTDITATVTAPFNEAGRAAAAWMIKDSGGAANVLIVGGSDILPSPGTIKAMQDEFAANCSGCSNTVINIPVADWNTKTQGIVQSALQSNPKVNYVYVLYDAMVAGAIPAVQTLAKTGQVKITSYNGSPYALDAIRQSNGDLVAMNVGEDTPGIGYATMDQVFRVLLGQQPVAERTPIRIWDKTNVAEAGTPAEAGVGYGNAYTSGFLKLWGLGGA</sequence>
<evidence type="ECO:0000259" key="5">
    <source>
        <dbReference type="Pfam" id="PF13407"/>
    </source>
</evidence>
<evidence type="ECO:0000256" key="3">
    <source>
        <dbReference type="ARBA" id="ARBA00022729"/>
    </source>
</evidence>
<comment type="similarity">
    <text evidence="2">Belongs to the bacterial solute-binding protein 2 family.</text>
</comment>
<dbReference type="PANTHER" id="PTHR46847">
    <property type="entry name" value="D-ALLOSE-BINDING PERIPLASMIC PROTEIN-RELATED"/>
    <property type="match status" value="1"/>
</dbReference>
<gene>
    <name evidence="6" type="ORF">PSU4_00190</name>
</gene>
<keyword evidence="3 4" id="KW-0732">Signal</keyword>
<dbReference type="InterPro" id="IPR028082">
    <property type="entry name" value="Peripla_BP_I"/>
</dbReference>
<evidence type="ECO:0000256" key="2">
    <source>
        <dbReference type="ARBA" id="ARBA00007639"/>
    </source>
</evidence>
<dbReference type="GO" id="GO:0030246">
    <property type="term" value="F:carbohydrate binding"/>
    <property type="evidence" value="ECO:0007669"/>
    <property type="project" value="UniProtKB-ARBA"/>
</dbReference>
<dbReference type="SUPFAM" id="SSF53822">
    <property type="entry name" value="Periplasmic binding protein-like I"/>
    <property type="match status" value="1"/>
</dbReference>
<dbReference type="InterPro" id="IPR025997">
    <property type="entry name" value="SBP_2_dom"/>
</dbReference>
<dbReference type="Pfam" id="PF13407">
    <property type="entry name" value="Peripla_BP_4"/>
    <property type="match status" value="1"/>
</dbReference>
<dbReference type="Gene3D" id="3.40.50.2300">
    <property type="match status" value="2"/>
</dbReference>
<dbReference type="EMBL" id="BJVJ01000001">
    <property type="protein sequence ID" value="GEL21065.1"/>
    <property type="molecule type" value="Genomic_DNA"/>
</dbReference>
<organism evidence="6 7">
    <name type="scientific">Pseudonocardia sulfidoxydans NBRC 16205</name>
    <dbReference type="NCBI Taxonomy" id="1223511"/>
    <lineage>
        <taxon>Bacteria</taxon>
        <taxon>Bacillati</taxon>
        <taxon>Actinomycetota</taxon>
        <taxon>Actinomycetes</taxon>
        <taxon>Pseudonocardiales</taxon>
        <taxon>Pseudonocardiaceae</taxon>
        <taxon>Pseudonocardia</taxon>
    </lineage>
</organism>
<dbReference type="Proteomes" id="UP000321685">
    <property type="component" value="Unassembled WGS sequence"/>
</dbReference>
<evidence type="ECO:0000256" key="1">
    <source>
        <dbReference type="ARBA" id="ARBA00004196"/>
    </source>
</evidence>
<dbReference type="CDD" id="cd01536">
    <property type="entry name" value="PBP1_ABC_sugar_binding-like"/>
    <property type="match status" value="1"/>
</dbReference>
<evidence type="ECO:0000313" key="6">
    <source>
        <dbReference type="EMBL" id="GEL21065.1"/>
    </source>
</evidence>
<dbReference type="GO" id="GO:0030313">
    <property type="term" value="C:cell envelope"/>
    <property type="evidence" value="ECO:0007669"/>
    <property type="project" value="UniProtKB-SubCell"/>
</dbReference>
<feature type="signal peptide" evidence="4">
    <location>
        <begin position="1"/>
        <end position="23"/>
    </location>
</feature>
<comment type="caution">
    <text evidence="6">The sequence shown here is derived from an EMBL/GenBank/DDBJ whole genome shotgun (WGS) entry which is preliminary data.</text>
</comment>